<feature type="compositionally biased region" description="Basic and acidic residues" evidence="1">
    <location>
        <begin position="56"/>
        <end position="65"/>
    </location>
</feature>
<gene>
    <name evidence="2" type="ORF">F442_22552</name>
</gene>
<accession>W2XZ68</accession>
<dbReference type="AlphaFoldDB" id="W2XZ68"/>
<feature type="compositionally biased region" description="Basic and acidic residues" evidence="1">
    <location>
        <begin position="35"/>
        <end position="44"/>
    </location>
</feature>
<organism evidence="2 3">
    <name type="scientific">Phytophthora nicotianae P10297</name>
    <dbReference type="NCBI Taxonomy" id="1317064"/>
    <lineage>
        <taxon>Eukaryota</taxon>
        <taxon>Sar</taxon>
        <taxon>Stramenopiles</taxon>
        <taxon>Oomycota</taxon>
        <taxon>Peronosporomycetes</taxon>
        <taxon>Peronosporales</taxon>
        <taxon>Peronosporaceae</taxon>
        <taxon>Phytophthora</taxon>
    </lineage>
</organism>
<name>W2XZ68_PHYNI</name>
<proteinExistence type="predicted"/>
<feature type="region of interest" description="Disordered" evidence="1">
    <location>
        <begin position="22"/>
        <end position="70"/>
    </location>
</feature>
<protein>
    <submittedName>
        <fullName evidence="2">Uncharacterized protein</fullName>
    </submittedName>
</protein>
<evidence type="ECO:0000313" key="2">
    <source>
        <dbReference type="EMBL" id="ETP28160.1"/>
    </source>
</evidence>
<dbReference type="EMBL" id="ANIY01005036">
    <property type="protein sequence ID" value="ETP28160.1"/>
    <property type="molecule type" value="Genomic_DNA"/>
</dbReference>
<sequence>MMAHTNRSHLIDFSARPAQIKNGVSGLGNNKLTKHHDASSYDRTCDEEEANPSITQREEAVEHPTGDVPISSRRAYLGRFEALCSNGQHPEARQADQDT</sequence>
<evidence type="ECO:0000256" key="1">
    <source>
        <dbReference type="SAM" id="MobiDB-lite"/>
    </source>
</evidence>
<dbReference type="Proteomes" id="UP000018948">
    <property type="component" value="Unassembled WGS sequence"/>
</dbReference>
<evidence type="ECO:0000313" key="3">
    <source>
        <dbReference type="Proteomes" id="UP000018948"/>
    </source>
</evidence>
<reference evidence="2 3" key="1">
    <citation type="submission" date="2013-11" db="EMBL/GenBank/DDBJ databases">
        <title>The Genome Sequence of Phytophthora parasitica P10297.</title>
        <authorList>
            <consortium name="The Broad Institute Genomics Platform"/>
            <person name="Russ C."/>
            <person name="Tyler B."/>
            <person name="Panabieres F."/>
            <person name="Shan W."/>
            <person name="Tripathy S."/>
            <person name="Grunwald N."/>
            <person name="Machado M."/>
            <person name="Johnson C.S."/>
            <person name="Walker B."/>
            <person name="Young S.K."/>
            <person name="Zeng Q."/>
            <person name="Gargeya S."/>
            <person name="Fitzgerald M."/>
            <person name="Haas B."/>
            <person name="Abouelleil A."/>
            <person name="Allen A.W."/>
            <person name="Alvarado L."/>
            <person name="Arachchi H.M."/>
            <person name="Berlin A.M."/>
            <person name="Chapman S.B."/>
            <person name="Gainer-Dewar J."/>
            <person name="Goldberg J."/>
            <person name="Griggs A."/>
            <person name="Gujja S."/>
            <person name="Hansen M."/>
            <person name="Howarth C."/>
            <person name="Imamovic A."/>
            <person name="Ireland A."/>
            <person name="Larimer J."/>
            <person name="McCowan C."/>
            <person name="Murphy C."/>
            <person name="Pearson M."/>
            <person name="Poon T.W."/>
            <person name="Priest M."/>
            <person name="Roberts A."/>
            <person name="Saif S."/>
            <person name="Shea T."/>
            <person name="Sisk P."/>
            <person name="Sykes S."/>
            <person name="Wortman J."/>
            <person name="Nusbaum C."/>
            <person name="Birren B."/>
        </authorList>
    </citation>
    <scope>NUCLEOTIDE SEQUENCE [LARGE SCALE GENOMIC DNA]</scope>
    <source>
        <strain evidence="2 3">P10297</strain>
    </source>
</reference>
<comment type="caution">
    <text evidence="2">The sequence shown here is derived from an EMBL/GenBank/DDBJ whole genome shotgun (WGS) entry which is preliminary data.</text>
</comment>